<sequence>MRLIEQLKRSWAITKKDLAVFYLKGPVLISGILMPSFLFVAFCFGKKFPLMFLVPSLWGVALFVTASSIGPIIAPWETRMRTFERLISAPIALWAVILGDIVASFLFGLIITIFIFAAGIALLGVQIIGIYVIIGTIIASFCFSSLALVMSAPPTDVPSNIMMLSTLIKFPIIFISGVFVSIESMGKWKVISFISPLTYYTDLARYSVNGSNYFSPQFDLFALIGFSVLLFLTAIKLHKKSLPKRF</sequence>
<keyword evidence="4 5" id="KW-0472">Membrane</keyword>
<comment type="similarity">
    <text evidence="5">Belongs to the ABC-2 integral membrane protein family.</text>
</comment>
<evidence type="ECO:0000256" key="4">
    <source>
        <dbReference type="ARBA" id="ARBA00023136"/>
    </source>
</evidence>
<dbReference type="InterPro" id="IPR047817">
    <property type="entry name" value="ABC2_TM_bact-type"/>
</dbReference>
<name>A0A9D8KGR6_9DELT</name>
<gene>
    <name evidence="7" type="ORF">JW984_13875</name>
</gene>
<comment type="caution">
    <text evidence="7">The sequence shown here is derived from an EMBL/GenBank/DDBJ whole genome shotgun (WGS) entry which is preliminary data.</text>
</comment>
<feature type="transmembrane region" description="Helical" evidence="5">
    <location>
        <begin position="128"/>
        <end position="149"/>
    </location>
</feature>
<comment type="subcellular location">
    <subcellularLocation>
        <location evidence="5">Cell membrane</location>
        <topology evidence="5">Multi-pass membrane protein</topology>
    </subcellularLocation>
    <subcellularLocation>
        <location evidence="1">Membrane</location>
        <topology evidence="1">Multi-pass membrane protein</topology>
    </subcellularLocation>
</comment>
<reference evidence="7" key="1">
    <citation type="journal article" date="2021" name="Environ. Microbiol.">
        <title>Genomic characterization of three novel Desulfobacterota classes expand the metabolic and phylogenetic diversity of the phylum.</title>
        <authorList>
            <person name="Murphy C.L."/>
            <person name="Biggerstaff J."/>
            <person name="Eichhorn A."/>
            <person name="Ewing E."/>
            <person name="Shahan R."/>
            <person name="Soriano D."/>
            <person name="Stewart S."/>
            <person name="VanMol K."/>
            <person name="Walker R."/>
            <person name="Walters P."/>
            <person name="Elshahed M.S."/>
            <person name="Youssef N.H."/>
        </authorList>
    </citation>
    <scope>NUCLEOTIDE SEQUENCE</scope>
    <source>
        <strain evidence="7">Zod_Metabat.24</strain>
    </source>
</reference>
<feature type="transmembrane region" description="Helical" evidence="5">
    <location>
        <begin position="48"/>
        <end position="70"/>
    </location>
</feature>
<dbReference type="AlphaFoldDB" id="A0A9D8KGR6"/>
<evidence type="ECO:0000256" key="1">
    <source>
        <dbReference type="ARBA" id="ARBA00004141"/>
    </source>
</evidence>
<evidence type="ECO:0000313" key="8">
    <source>
        <dbReference type="Proteomes" id="UP000809273"/>
    </source>
</evidence>
<keyword evidence="5" id="KW-1003">Cell membrane</keyword>
<feature type="domain" description="ABC transmembrane type-2" evidence="6">
    <location>
        <begin position="17"/>
        <end position="241"/>
    </location>
</feature>
<dbReference type="PROSITE" id="PS51012">
    <property type="entry name" value="ABC_TM2"/>
    <property type="match status" value="1"/>
</dbReference>
<feature type="transmembrane region" description="Helical" evidence="5">
    <location>
        <begin position="161"/>
        <end position="182"/>
    </location>
</feature>
<dbReference type="Proteomes" id="UP000809273">
    <property type="component" value="Unassembled WGS sequence"/>
</dbReference>
<dbReference type="Pfam" id="PF01061">
    <property type="entry name" value="ABC2_membrane"/>
    <property type="match status" value="1"/>
</dbReference>
<proteinExistence type="inferred from homology"/>
<reference evidence="7" key="2">
    <citation type="submission" date="2021-01" db="EMBL/GenBank/DDBJ databases">
        <authorList>
            <person name="Hahn C.R."/>
            <person name="Youssef N.H."/>
            <person name="Elshahed M."/>
        </authorList>
    </citation>
    <scope>NUCLEOTIDE SEQUENCE</scope>
    <source>
        <strain evidence="7">Zod_Metabat.24</strain>
    </source>
</reference>
<keyword evidence="5" id="KW-0813">Transport</keyword>
<dbReference type="GO" id="GO:0043190">
    <property type="term" value="C:ATP-binding cassette (ABC) transporter complex"/>
    <property type="evidence" value="ECO:0007669"/>
    <property type="project" value="InterPro"/>
</dbReference>
<evidence type="ECO:0000256" key="2">
    <source>
        <dbReference type="ARBA" id="ARBA00022692"/>
    </source>
</evidence>
<keyword evidence="3 5" id="KW-1133">Transmembrane helix</keyword>
<evidence type="ECO:0000256" key="5">
    <source>
        <dbReference type="RuleBase" id="RU361157"/>
    </source>
</evidence>
<evidence type="ECO:0000313" key="7">
    <source>
        <dbReference type="EMBL" id="MBN1574282.1"/>
    </source>
</evidence>
<dbReference type="PANTHER" id="PTHR43229">
    <property type="entry name" value="NODULATION PROTEIN J"/>
    <property type="match status" value="1"/>
</dbReference>
<dbReference type="PANTHER" id="PTHR43229:SF2">
    <property type="entry name" value="NODULATION PROTEIN J"/>
    <property type="match status" value="1"/>
</dbReference>
<feature type="transmembrane region" description="Helical" evidence="5">
    <location>
        <begin position="21"/>
        <end position="42"/>
    </location>
</feature>
<dbReference type="InterPro" id="IPR051784">
    <property type="entry name" value="Nod_factor_ABC_transporter"/>
</dbReference>
<dbReference type="InterPro" id="IPR000412">
    <property type="entry name" value="ABC_2_transport"/>
</dbReference>
<accession>A0A9D8KGR6</accession>
<dbReference type="GO" id="GO:0140359">
    <property type="term" value="F:ABC-type transporter activity"/>
    <property type="evidence" value="ECO:0007669"/>
    <property type="project" value="InterPro"/>
</dbReference>
<feature type="transmembrane region" description="Helical" evidence="5">
    <location>
        <begin position="91"/>
        <end position="122"/>
    </location>
</feature>
<dbReference type="InterPro" id="IPR013525">
    <property type="entry name" value="ABC2_TM"/>
</dbReference>
<evidence type="ECO:0000256" key="3">
    <source>
        <dbReference type="ARBA" id="ARBA00022989"/>
    </source>
</evidence>
<dbReference type="EMBL" id="JAFGIX010000071">
    <property type="protein sequence ID" value="MBN1574282.1"/>
    <property type="molecule type" value="Genomic_DNA"/>
</dbReference>
<feature type="transmembrane region" description="Helical" evidence="5">
    <location>
        <begin position="220"/>
        <end position="237"/>
    </location>
</feature>
<keyword evidence="2 5" id="KW-0812">Transmembrane</keyword>
<organism evidence="7 8">
    <name type="scientific">Candidatus Zymogenus saltonus</name>
    <dbReference type="NCBI Taxonomy" id="2844893"/>
    <lineage>
        <taxon>Bacteria</taxon>
        <taxon>Deltaproteobacteria</taxon>
        <taxon>Candidatus Zymogenia</taxon>
        <taxon>Candidatus Zymogeniales</taxon>
        <taxon>Candidatus Zymogenaceae</taxon>
        <taxon>Candidatus Zymogenus</taxon>
    </lineage>
</organism>
<protein>
    <recommendedName>
        <fullName evidence="5">Transport permease protein</fullName>
    </recommendedName>
</protein>
<evidence type="ECO:0000259" key="6">
    <source>
        <dbReference type="PROSITE" id="PS51012"/>
    </source>
</evidence>
<dbReference type="PIRSF" id="PIRSF006648">
    <property type="entry name" value="DrrB"/>
    <property type="match status" value="1"/>
</dbReference>